<evidence type="ECO:0000256" key="1">
    <source>
        <dbReference type="SAM" id="MobiDB-lite"/>
    </source>
</evidence>
<evidence type="ECO:0000313" key="4">
    <source>
        <dbReference type="Proteomes" id="UP000326565"/>
    </source>
</evidence>
<dbReference type="Pfam" id="PF13374">
    <property type="entry name" value="TPR_10"/>
    <property type="match status" value="3"/>
</dbReference>
<dbReference type="Pfam" id="PF25000">
    <property type="entry name" value="DUF7779"/>
    <property type="match status" value="1"/>
</dbReference>
<dbReference type="SUPFAM" id="SSF48452">
    <property type="entry name" value="TPR-like"/>
    <property type="match status" value="3"/>
</dbReference>
<dbReference type="AlphaFoldDB" id="A0A5N5WHU6"/>
<reference evidence="3 4" key="1">
    <citation type="submission" date="2019-04" db="EMBL/GenBank/DDBJ databases">
        <title>Friends and foes A comparative genomics study of 23 Aspergillus species from section Flavi.</title>
        <authorList>
            <consortium name="DOE Joint Genome Institute"/>
            <person name="Kjaerbolling I."/>
            <person name="Vesth T."/>
            <person name="Frisvad J.C."/>
            <person name="Nybo J.L."/>
            <person name="Theobald S."/>
            <person name="Kildgaard S."/>
            <person name="Isbrandt T."/>
            <person name="Kuo A."/>
            <person name="Sato A."/>
            <person name="Lyhne E.K."/>
            <person name="Kogle M.E."/>
            <person name="Wiebenga A."/>
            <person name="Kun R.S."/>
            <person name="Lubbers R.J."/>
            <person name="Makela M.R."/>
            <person name="Barry K."/>
            <person name="Chovatia M."/>
            <person name="Clum A."/>
            <person name="Daum C."/>
            <person name="Haridas S."/>
            <person name="He G."/>
            <person name="LaButti K."/>
            <person name="Lipzen A."/>
            <person name="Mondo S."/>
            <person name="Riley R."/>
            <person name="Salamov A."/>
            <person name="Simmons B.A."/>
            <person name="Magnuson J.K."/>
            <person name="Henrissat B."/>
            <person name="Mortensen U.H."/>
            <person name="Larsen T.O."/>
            <person name="Devries R.P."/>
            <person name="Grigoriev I.V."/>
            <person name="Machida M."/>
            <person name="Baker S.E."/>
            <person name="Andersen M.R."/>
        </authorList>
    </citation>
    <scope>NUCLEOTIDE SEQUENCE [LARGE SCALE GENOMIC DNA]</scope>
    <source>
        <strain evidence="3 4">CBS 151.66</strain>
    </source>
</reference>
<organism evidence="3 4">
    <name type="scientific">Aspergillus leporis</name>
    <dbReference type="NCBI Taxonomy" id="41062"/>
    <lineage>
        <taxon>Eukaryota</taxon>
        <taxon>Fungi</taxon>
        <taxon>Dikarya</taxon>
        <taxon>Ascomycota</taxon>
        <taxon>Pezizomycotina</taxon>
        <taxon>Eurotiomycetes</taxon>
        <taxon>Eurotiomycetidae</taxon>
        <taxon>Eurotiales</taxon>
        <taxon>Aspergillaceae</taxon>
        <taxon>Aspergillus</taxon>
        <taxon>Aspergillus subgen. Circumdati</taxon>
    </lineage>
</organism>
<name>A0A5N5WHU6_9EURO</name>
<protein>
    <submittedName>
        <fullName evidence="3">TPR-like protein</fullName>
    </submittedName>
</protein>
<feature type="region of interest" description="Disordered" evidence="1">
    <location>
        <begin position="357"/>
        <end position="387"/>
    </location>
</feature>
<gene>
    <name evidence="3" type="ORF">BDV29DRAFT_163000</name>
</gene>
<accession>A0A5N5WHU6</accession>
<evidence type="ECO:0000259" key="2">
    <source>
        <dbReference type="Pfam" id="PF25000"/>
    </source>
</evidence>
<feature type="region of interest" description="Disordered" evidence="1">
    <location>
        <begin position="167"/>
        <end position="189"/>
    </location>
</feature>
<dbReference type="InterPro" id="IPR053137">
    <property type="entry name" value="NLR-like"/>
</dbReference>
<dbReference type="EMBL" id="ML732443">
    <property type="protein sequence ID" value="KAB8067809.1"/>
    <property type="molecule type" value="Genomic_DNA"/>
</dbReference>
<dbReference type="Gene3D" id="1.25.40.10">
    <property type="entry name" value="Tetratricopeptide repeat domain"/>
    <property type="match status" value="2"/>
</dbReference>
<proteinExistence type="predicted"/>
<dbReference type="InterPro" id="IPR011990">
    <property type="entry name" value="TPR-like_helical_dom_sf"/>
</dbReference>
<dbReference type="Gene3D" id="3.40.50.300">
    <property type="entry name" value="P-loop containing nucleotide triphosphate hydrolases"/>
    <property type="match status" value="1"/>
</dbReference>
<dbReference type="InterPro" id="IPR027417">
    <property type="entry name" value="P-loop_NTPase"/>
</dbReference>
<dbReference type="Proteomes" id="UP000326565">
    <property type="component" value="Unassembled WGS sequence"/>
</dbReference>
<evidence type="ECO:0000313" key="3">
    <source>
        <dbReference type="EMBL" id="KAB8067809.1"/>
    </source>
</evidence>
<sequence length="873" mass="97852">MASQATFGGINNSGFQLGINHGSVTAQFLPHERPETPPSPLSTVPFRRDPDFIDRPILLDQLDEKCSGPASRVALVGLGGVGKSQLVIEYCYRVRERSPDSWVFWIRASNAARFEQSCREIADRLRIRGRKDPKANIFALVFEWLRDEKKGEWVLVLDNVDDDGFFHEAPARSHDTPGGGPDSAPGQPLLAYLPPNPNGAIIITSRSRRIATGIVEESEVIAVEPMDSVEAQALFRKKLGIPANTEEVAELTEALEYIPLVIVHAASYIRQRAPLLSVARYLHEFRESDIEKRRLLDSEGGRLRRDREAKNFIIITWQISFSHVRQTRPSAADLLSLMSFFDRQGIPVELLRTHTTMTNGDRNHGVGDDEARNDGGSDDNGEAQSRSGIDGYMDDVMMLRDYSFISVDTDGETLQIHGLVQLAMRSWLRTHQQLEKWKEIYIKKLYVAFPTGEYENWKQCQALFPHVQSALGQRPDRKASLEEWALLLHEAACYVLLRGNLVDAEQLATKAMEAGIELFGARHPDTLLSMGNLASTYSAQGRWKEAEQLGVQVVETRKRVLGEDHPNTLASIANLALIFWKQGRWKEAAELGEQVVKACKRVLGEDHPDTLISMNNLALTYGEQGQLKEAAELRVQVVEACKRVLGEDHPDTLGSKANLVLTYGKQGRWEEAAELQVQVVEACKRVLGEDHPNTLTIIGNLAAIYSNQAQWKEAEELEVQVLEACKRVLGEDHPNTLTSMGNLASTYSDQGRYEEAEELEVHVVETRKTVLGEDHPDTLRSIANLASTYSYQGRWKEAEELEVHVMEVRKRVLGEDHPDTIASMHDLSKLLAGQKSVEQLSDSTTPLGTNIRTTWLLWLLPPALLLVIVRSRR</sequence>
<dbReference type="PANTHER" id="PTHR46082:SF6">
    <property type="entry name" value="AAA+ ATPASE DOMAIN-CONTAINING PROTEIN-RELATED"/>
    <property type="match status" value="1"/>
</dbReference>
<feature type="compositionally biased region" description="Basic and acidic residues" evidence="1">
    <location>
        <begin position="361"/>
        <end position="375"/>
    </location>
</feature>
<dbReference type="PANTHER" id="PTHR46082">
    <property type="entry name" value="ATP/GTP-BINDING PROTEIN-RELATED"/>
    <property type="match status" value="1"/>
</dbReference>
<feature type="domain" description="DUF7779" evidence="2">
    <location>
        <begin position="326"/>
        <end position="430"/>
    </location>
</feature>
<dbReference type="PRINTS" id="PR00381">
    <property type="entry name" value="KINESINLIGHT"/>
</dbReference>
<keyword evidence="4" id="KW-1185">Reference proteome</keyword>
<dbReference type="InterPro" id="IPR056681">
    <property type="entry name" value="DUF7779"/>
</dbReference>
<dbReference type="SUPFAM" id="SSF52540">
    <property type="entry name" value="P-loop containing nucleoside triphosphate hydrolases"/>
    <property type="match status" value="1"/>
</dbReference>
<dbReference type="OrthoDB" id="1658288at2759"/>
<dbReference type="Pfam" id="PF13424">
    <property type="entry name" value="TPR_12"/>
    <property type="match status" value="2"/>
</dbReference>